<evidence type="ECO:0000313" key="4">
    <source>
        <dbReference type="EMBL" id="AMQ35753.1"/>
    </source>
</evidence>
<evidence type="ECO:0000313" key="6">
    <source>
        <dbReference type="EMBL" id="AMQ35987.1"/>
    </source>
</evidence>
<dbReference type="EMBL" id="KU529793">
    <property type="protein sequence ID" value="AMQ35870.1"/>
    <property type="molecule type" value="Genomic_DNA"/>
</dbReference>
<dbReference type="RefSeq" id="NP_068243.1">
    <property type="nucleotide sequence ID" value="NC_002593.1"/>
</dbReference>
<dbReference type="EMBL" id="MN099285">
    <property type="protein sequence ID" value="QKV50067.1"/>
    <property type="molecule type" value="Genomic_DNA"/>
</dbReference>
<keyword evidence="10" id="KW-1185">Reference proteome</keyword>
<reference evidence="3" key="2">
    <citation type="submission" date="2016-01" db="EMBL/GenBank/DDBJ databases">
        <title>Complete Genome Sequences of Four Plutella xylostella Granulovirus Isolates.</title>
        <authorList>
            <person name="Spence R.J."/>
            <person name="Noune C."/>
            <person name="Hauxwell C."/>
        </authorList>
    </citation>
    <scope>NUCLEOTIDE SEQUENCE</scope>
    <source>
        <strain evidence="3">PxGV_C</strain>
        <strain evidence="4">PxGV_K</strain>
        <strain evidence="5">PxGV_M</strain>
        <strain evidence="6">PxGV_T</strain>
    </source>
</reference>
<sequence length="338" mass="39373">MSLPATPVFDAIHTLMETKPDFAKIPDLQKIVDNESRYYLWKLLQVHTAVIESNYAQAVNLLNYITDKLKPNVEFKTNYESDCYNETIIAQKKYYEDTKARSQAYELAKRDPVAFENFQVERKRRLASCDGIPEKPKMITIRRNTCVPPFVSPISTTPDRTDKLQTLMSISGIPNIPGYLSSRIENELTEATTYYENHVMNQEEKEDEEEMEEEEEEEVESKCQDVKKSRKKSKPVPKGVAFCETKANIISCVMGNINYIRSKIRKSVVFIEPKVHKDYNLDLQKTWTMLSDKLCNQFNNKIRISNKKIIIKCDKESIMENLQLFINAELKNYDFELD</sequence>
<dbReference type="EMBL" id="AF270937">
    <property type="protein sequence ID" value="AAG27322.1"/>
    <property type="molecule type" value="Genomic_DNA"/>
</dbReference>
<feature type="compositionally biased region" description="Acidic residues" evidence="1">
    <location>
        <begin position="204"/>
        <end position="219"/>
    </location>
</feature>
<dbReference type="Pfam" id="PF05278">
    <property type="entry name" value="PEARLI-4"/>
    <property type="match status" value="1"/>
</dbReference>
<dbReference type="KEGG" id="vg:912147"/>
<evidence type="ECO:0000313" key="10">
    <source>
        <dbReference type="Proteomes" id="UP000201310"/>
    </source>
</evidence>
<evidence type="ECO:0000256" key="1">
    <source>
        <dbReference type="SAM" id="MobiDB-lite"/>
    </source>
</evidence>
<dbReference type="EMBL" id="KU529794">
    <property type="protein sequence ID" value="AMQ35987.1"/>
    <property type="molecule type" value="Genomic_DNA"/>
</dbReference>
<dbReference type="Proteomes" id="UP000201310">
    <property type="component" value="Segment"/>
</dbReference>
<dbReference type="EMBL" id="MN099284">
    <property type="protein sequence ID" value="QKV49949.1"/>
    <property type="molecule type" value="Genomic_DNA"/>
</dbReference>
<evidence type="ECO:0000313" key="3">
    <source>
        <dbReference type="EMBL" id="AMQ35636.1"/>
    </source>
</evidence>
<dbReference type="EMBL" id="KU529792">
    <property type="protein sequence ID" value="AMQ35753.1"/>
    <property type="molecule type" value="Genomic_DNA"/>
</dbReference>
<reference evidence="7" key="3">
    <citation type="submission" date="2019-06" db="EMBL/GenBank/DDBJ databases">
        <title>Plutella xylostella granulovirus.</title>
        <authorList>
            <person name="Li L."/>
            <person name="Zhang M."/>
        </authorList>
    </citation>
    <scope>NUCLEOTIDE SEQUENCE</scope>
    <source>
        <strain evidence="8">PlxyGV_B</strain>
        <strain evidence="9">PlxyGV_NW</strain>
        <strain evidence="7">PlxyGV_W</strain>
    </source>
</reference>
<evidence type="ECO:0000313" key="8">
    <source>
        <dbReference type="EMBL" id="QKV50067.1"/>
    </source>
</evidence>
<reference evidence="2 10" key="1">
    <citation type="journal article" date="2000" name="Virology">
        <title>Sequence analysis of the Plutella xylostella granulovirus genome.</title>
        <authorList>
            <person name="Hashimoto Y."/>
            <person name="Hayakawa T."/>
            <person name="Ueno Y."/>
            <person name="Fujita T."/>
            <person name="Sano Y."/>
            <person name="Matsumoto T."/>
        </authorList>
    </citation>
    <scope>NUCLEOTIDE SEQUENCE [LARGE SCALE GENOMIC DNA]</scope>
    <source>
        <strain evidence="2 10">K1</strain>
    </source>
</reference>
<gene>
    <name evidence="2" type="primary">Pxorf24</name>
    <name evidence="7" type="synonym">ORF24</name>
    <name evidence="3" type="synonym">PxGV-Corf24</name>
    <name evidence="4" type="synonym">PxGV-Korf24</name>
    <name evidence="5" type="synonym">PxGV-Morf24</name>
    <name evidence="6" type="synonym">PxGV-Torf24</name>
</gene>
<evidence type="ECO:0000313" key="5">
    <source>
        <dbReference type="EMBL" id="AMQ35870.1"/>
    </source>
</evidence>
<accession>Q9DW07</accession>
<protein>
    <submittedName>
        <fullName evidence="3 7">ORF24 protein</fullName>
    </submittedName>
    <submittedName>
        <fullName evidence="4">PxGV-Korf24 protein</fullName>
    </submittedName>
    <submittedName>
        <fullName evidence="5">PxGV-Morf24 protein</fullName>
    </submittedName>
    <submittedName>
        <fullName evidence="6">PxGV-Torf24 protein</fullName>
    </submittedName>
    <submittedName>
        <fullName evidence="2">PxORF24 peptide</fullName>
    </submittedName>
</protein>
<evidence type="ECO:0000313" key="9">
    <source>
        <dbReference type="EMBL" id="QKV50185.1"/>
    </source>
</evidence>
<evidence type="ECO:0000313" key="2">
    <source>
        <dbReference type="EMBL" id="AAG27322.1"/>
    </source>
</evidence>
<evidence type="ECO:0000313" key="7">
    <source>
        <dbReference type="EMBL" id="QKV49949.1"/>
    </source>
</evidence>
<dbReference type="InterPro" id="IPR007942">
    <property type="entry name" value="PLipase-like"/>
</dbReference>
<organism evidence="2 10">
    <name type="scientific">Plutella xylostella granulovirus</name>
    <dbReference type="NCBI Taxonomy" id="98383"/>
    <lineage>
        <taxon>Viruses</taxon>
        <taxon>Viruses incertae sedis</taxon>
        <taxon>Naldaviricetes</taxon>
        <taxon>Lefavirales</taxon>
        <taxon>Baculoviridae</taxon>
        <taxon>Betabaculovirus</taxon>
        <taxon>Betabaculovirus pluxylostellae</taxon>
    </lineage>
</organism>
<name>Q9DW07_9BBAC</name>
<dbReference type="EMBL" id="KU529791">
    <property type="protein sequence ID" value="AMQ35636.1"/>
    <property type="molecule type" value="Genomic_DNA"/>
</dbReference>
<proteinExistence type="predicted"/>
<feature type="region of interest" description="Disordered" evidence="1">
    <location>
        <begin position="202"/>
        <end position="230"/>
    </location>
</feature>
<dbReference type="EMBL" id="MN099286">
    <property type="protein sequence ID" value="QKV50185.1"/>
    <property type="molecule type" value="Genomic_DNA"/>
</dbReference>
<dbReference type="GeneID" id="912147"/>